<keyword evidence="4" id="KW-0472">Membrane</keyword>
<dbReference type="InterPro" id="IPR027383">
    <property type="entry name" value="Znf_put"/>
</dbReference>
<dbReference type="AlphaFoldDB" id="A0A927NA65"/>
<dbReference type="Proteomes" id="UP000638648">
    <property type="component" value="Unassembled WGS sequence"/>
</dbReference>
<evidence type="ECO:0000313" key="7">
    <source>
        <dbReference type="Proteomes" id="UP000638648"/>
    </source>
</evidence>
<keyword evidence="4" id="KW-0812">Transmembrane</keyword>
<evidence type="ECO:0000256" key="2">
    <source>
        <dbReference type="ARBA" id="ARBA00023163"/>
    </source>
</evidence>
<gene>
    <name evidence="6" type="ORF">HEB94_008635</name>
</gene>
<evidence type="ECO:0000259" key="5">
    <source>
        <dbReference type="Pfam" id="PF13490"/>
    </source>
</evidence>
<keyword evidence="4" id="KW-1133">Transmembrane helix</keyword>
<sequence>MSHDRASLSALVDGELDHESRDEILAHLAHCDDCRAQVDAERRVKSLLSGMPDPAPSASLQAGLLALADSGRPGDLHTPAPSRGPLRSSRPGSPAGTRPPGQPGTRRPRRAAGLPGRSRRRLTVGVAGAAAMASMALVTAFAVGGGPPTRDEVSVVPPVERYAVEHAGTASEVPLSDPGAVTASFGRELLELPAGR</sequence>
<accession>A0A927NA65</accession>
<dbReference type="RefSeq" id="WP_202896827.1">
    <property type="nucleotide sequence ID" value="NZ_BAABJL010000176.1"/>
</dbReference>
<keyword evidence="7" id="KW-1185">Reference proteome</keyword>
<feature type="compositionally biased region" description="Low complexity" evidence="3">
    <location>
        <begin position="79"/>
        <end position="116"/>
    </location>
</feature>
<dbReference type="Pfam" id="PF13490">
    <property type="entry name" value="zf-HC2"/>
    <property type="match status" value="1"/>
</dbReference>
<feature type="transmembrane region" description="Helical" evidence="4">
    <location>
        <begin position="122"/>
        <end position="143"/>
    </location>
</feature>
<evidence type="ECO:0000256" key="3">
    <source>
        <dbReference type="SAM" id="MobiDB-lite"/>
    </source>
</evidence>
<evidence type="ECO:0000313" key="6">
    <source>
        <dbReference type="EMBL" id="MBE1611787.1"/>
    </source>
</evidence>
<dbReference type="Gene3D" id="1.10.10.1320">
    <property type="entry name" value="Anti-sigma factor, zinc-finger domain"/>
    <property type="match status" value="1"/>
</dbReference>
<feature type="region of interest" description="Disordered" evidence="3">
    <location>
        <begin position="69"/>
        <end position="120"/>
    </location>
</feature>
<dbReference type="EMBL" id="JADBEM010000001">
    <property type="protein sequence ID" value="MBE1611787.1"/>
    <property type="molecule type" value="Genomic_DNA"/>
</dbReference>
<feature type="domain" description="Putative zinc-finger" evidence="5">
    <location>
        <begin position="5"/>
        <end position="35"/>
    </location>
</feature>
<keyword evidence="1" id="KW-0805">Transcription regulation</keyword>
<name>A0A927NA65_9ACTN</name>
<evidence type="ECO:0000256" key="1">
    <source>
        <dbReference type="ARBA" id="ARBA00023015"/>
    </source>
</evidence>
<organism evidence="6 7">
    <name type="scientific">Actinopolymorpha pittospori</name>
    <dbReference type="NCBI Taxonomy" id="648752"/>
    <lineage>
        <taxon>Bacteria</taxon>
        <taxon>Bacillati</taxon>
        <taxon>Actinomycetota</taxon>
        <taxon>Actinomycetes</taxon>
        <taxon>Propionibacteriales</taxon>
        <taxon>Actinopolymorphaceae</taxon>
        <taxon>Actinopolymorpha</taxon>
    </lineage>
</organism>
<protein>
    <submittedName>
        <fullName evidence="6">Anti-sigma factor RsiW</fullName>
    </submittedName>
</protein>
<proteinExistence type="predicted"/>
<keyword evidence="2" id="KW-0804">Transcription</keyword>
<comment type="caution">
    <text evidence="6">The sequence shown here is derived from an EMBL/GenBank/DDBJ whole genome shotgun (WGS) entry which is preliminary data.</text>
</comment>
<evidence type="ECO:0000256" key="4">
    <source>
        <dbReference type="SAM" id="Phobius"/>
    </source>
</evidence>
<dbReference type="InterPro" id="IPR041916">
    <property type="entry name" value="Anti_sigma_zinc_sf"/>
</dbReference>
<reference evidence="6" key="1">
    <citation type="submission" date="2020-10" db="EMBL/GenBank/DDBJ databases">
        <title>Sequencing the genomes of 1000 actinobacteria strains.</title>
        <authorList>
            <person name="Klenk H.-P."/>
        </authorList>
    </citation>
    <scope>NUCLEOTIDE SEQUENCE</scope>
    <source>
        <strain evidence="6">DSM 45354</strain>
    </source>
</reference>